<evidence type="ECO:0000313" key="15">
    <source>
        <dbReference type="EMBL" id="TVX92533.1"/>
    </source>
</evidence>
<comment type="function">
    <text evidence="2 13">Catalyzes the insertion of molybdate into adenylated molybdopterin with the concomitant release of AMP.</text>
</comment>
<keyword evidence="9 13" id="KW-0479">Metal-binding</keyword>
<evidence type="ECO:0000256" key="8">
    <source>
        <dbReference type="ARBA" id="ARBA00022679"/>
    </source>
</evidence>
<dbReference type="SUPFAM" id="SSF63882">
    <property type="entry name" value="MoeA N-terminal region -like"/>
    <property type="match status" value="1"/>
</dbReference>
<evidence type="ECO:0000259" key="14">
    <source>
        <dbReference type="SMART" id="SM00852"/>
    </source>
</evidence>
<dbReference type="InterPro" id="IPR005110">
    <property type="entry name" value="MoeA_linker/N"/>
</dbReference>
<dbReference type="Gene3D" id="3.40.980.10">
    <property type="entry name" value="MoaB/Mog-like domain"/>
    <property type="match status" value="1"/>
</dbReference>
<dbReference type="EMBL" id="VNJK01000001">
    <property type="protein sequence ID" value="TVX92533.1"/>
    <property type="molecule type" value="Genomic_DNA"/>
</dbReference>
<dbReference type="FunFam" id="3.40.980.10:FF:000004">
    <property type="entry name" value="Molybdopterin molybdenumtransferase"/>
    <property type="match status" value="1"/>
</dbReference>
<dbReference type="UniPathway" id="UPA00344"/>
<keyword evidence="7 13" id="KW-0500">Molybdenum</keyword>
<keyword evidence="8 13" id="KW-0808">Transferase</keyword>
<dbReference type="PANTHER" id="PTHR10192">
    <property type="entry name" value="MOLYBDOPTERIN BIOSYNTHESIS PROTEIN"/>
    <property type="match status" value="1"/>
</dbReference>
<accession>A0A559IY33</accession>
<dbReference type="NCBIfam" id="TIGR00177">
    <property type="entry name" value="molyb_syn"/>
    <property type="match status" value="1"/>
</dbReference>
<evidence type="ECO:0000256" key="13">
    <source>
        <dbReference type="RuleBase" id="RU365090"/>
    </source>
</evidence>
<dbReference type="Gene3D" id="3.90.105.10">
    <property type="entry name" value="Molybdopterin biosynthesis moea protein, domain 2"/>
    <property type="match status" value="1"/>
</dbReference>
<evidence type="ECO:0000256" key="1">
    <source>
        <dbReference type="ARBA" id="ARBA00001946"/>
    </source>
</evidence>
<dbReference type="Pfam" id="PF00994">
    <property type="entry name" value="MoCF_biosynth"/>
    <property type="match status" value="1"/>
</dbReference>
<evidence type="ECO:0000256" key="10">
    <source>
        <dbReference type="ARBA" id="ARBA00022842"/>
    </source>
</evidence>
<dbReference type="Pfam" id="PF03453">
    <property type="entry name" value="MoeA_N"/>
    <property type="match status" value="1"/>
</dbReference>
<evidence type="ECO:0000256" key="11">
    <source>
        <dbReference type="ARBA" id="ARBA00023150"/>
    </source>
</evidence>
<evidence type="ECO:0000256" key="9">
    <source>
        <dbReference type="ARBA" id="ARBA00022723"/>
    </source>
</evidence>
<dbReference type="GO" id="GO:0046872">
    <property type="term" value="F:metal ion binding"/>
    <property type="evidence" value="ECO:0007669"/>
    <property type="project" value="UniProtKB-UniRule"/>
</dbReference>
<evidence type="ECO:0000256" key="7">
    <source>
        <dbReference type="ARBA" id="ARBA00022505"/>
    </source>
</evidence>
<dbReference type="GO" id="GO:0005829">
    <property type="term" value="C:cytosol"/>
    <property type="evidence" value="ECO:0007669"/>
    <property type="project" value="TreeGrafter"/>
</dbReference>
<dbReference type="AlphaFoldDB" id="A0A559IY33"/>
<evidence type="ECO:0000256" key="4">
    <source>
        <dbReference type="ARBA" id="ARBA00010763"/>
    </source>
</evidence>
<evidence type="ECO:0000256" key="6">
    <source>
        <dbReference type="ARBA" id="ARBA00021108"/>
    </source>
</evidence>
<evidence type="ECO:0000313" key="16">
    <source>
        <dbReference type="Proteomes" id="UP000318102"/>
    </source>
</evidence>
<dbReference type="SMART" id="SM00852">
    <property type="entry name" value="MoCF_biosynth"/>
    <property type="match status" value="1"/>
</dbReference>
<dbReference type="SUPFAM" id="SSF53218">
    <property type="entry name" value="Molybdenum cofactor biosynthesis proteins"/>
    <property type="match status" value="1"/>
</dbReference>
<dbReference type="Pfam" id="PF03454">
    <property type="entry name" value="MoeA_C"/>
    <property type="match status" value="1"/>
</dbReference>
<comment type="pathway">
    <text evidence="3 13">Cofactor biosynthesis; molybdopterin biosynthesis.</text>
</comment>
<comment type="similarity">
    <text evidence="4 13">Belongs to the MoeA family.</text>
</comment>
<dbReference type="InterPro" id="IPR038987">
    <property type="entry name" value="MoeA-like"/>
</dbReference>
<evidence type="ECO:0000256" key="3">
    <source>
        <dbReference type="ARBA" id="ARBA00005046"/>
    </source>
</evidence>
<comment type="catalytic activity">
    <reaction evidence="12">
        <text>adenylyl-molybdopterin + molybdate = Mo-molybdopterin + AMP + H(+)</text>
        <dbReference type="Rhea" id="RHEA:35047"/>
        <dbReference type="ChEBI" id="CHEBI:15378"/>
        <dbReference type="ChEBI" id="CHEBI:36264"/>
        <dbReference type="ChEBI" id="CHEBI:62727"/>
        <dbReference type="ChEBI" id="CHEBI:71302"/>
        <dbReference type="ChEBI" id="CHEBI:456215"/>
        <dbReference type="EC" id="2.10.1.1"/>
    </reaction>
</comment>
<dbReference type="Gene3D" id="2.40.340.10">
    <property type="entry name" value="MoeA, C-terminal, domain IV"/>
    <property type="match status" value="1"/>
</dbReference>
<dbReference type="OrthoDB" id="9804758at2"/>
<gene>
    <name evidence="15" type="ORF">FPZ44_05365</name>
</gene>
<comment type="caution">
    <text evidence="15">The sequence shown here is derived from an EMBL/GenBank/DDBJ whole genome shotgun (WGS) entry which is preliminary data.</text>
</comment>
<dbReference type="InterPro" id="IPR036135">
    <property type="entry name" value="MoeA_linker/N_sf"/>
</dbReference>
<keyword evidence="11 13" id="KW-0501">Molybdenum cofactor biosynthesis</keyword>
<keyword evidence="16" id="KW-1185">Reference proteome</keyword>
<dbReference type="Gene3D" id="2.170.190.11">
    <property type="entry name" value="Molybdopterin biosynthesis moea protein, domain 3"/>
    <property type="match status" value="1"/>
</dbReference>
<evidence type="ECO:0000256" key="5">
    <source>
        <dbReference type="ARBA" id="ARBA00013269"/>
    </source>
</evidence>
<dbReference type="EC" id="2.10.1.1" evidence="5 13"/>
<dbReference type="InterPro" id="IPR005111">
    <property type="entry name" value="MoeA_C_domain_IV"/>
</dbReference>
<feature type="domain" description="MoaB/Mog" evidence="14">
    <location>
        <begin position="236"/>
        <end position="374"/>
    </location>
</feature>
<dbReference type="NCBIfam" id="NF045515">
    <property type="entry name" value="Glp_gephyrin"/>
    <property type="match status" value="1"/>
</dbReference>
<dbReference type="PANTHER" id="PTHR10192:SF5">
    <property type="entry name" value="GEPHYRIN"/>
    <property type="match status" value="1"/>
</dbReference>
<reference evidence="15 16" key="1">
    <citation type="submission" date="2019-07" db="EMBL/GenBank/DDBJ databases">
        <authorList>
            <person name="Kim J."/>
        </authorList>
    </citation>
    <scope>NUCLEOTIDE SEQUENCE [LARGE SCALE GENOMIC DNA]</scope>
    <source>
        <strain evidence="15 16">N4</strain>
    </source>
</reference>
<name>A0A559IY33_9BACL</name>
<dbReference type="GO" id="GO:0061599">
    <property type="term" value="F:molybdopterin molybdotransferase activity"/>
    <property type="evidence" value="ECO:0007669"/>
    <property type="project" value="UniProtKB-UniRule"/>
</dbReference>
<sequence>MTQNNDSSKEVSSGVVNSDSLAAASTTNASTTAALNTMKHDVKFNRDIMPAQTAQALVLERVMCGSTERVPLEQAYGRHLAEEAVTNRPVPHFRRSIMDGYAVIAKDTSTADASNPVILQVIGEVPCGAVWSGELRQGQAIRIMTGAQLPEGADAVVRLEWTTTVERAVNSGPQSGQMIAVHQAVRSGEAIHGIGSEMQAGEVLVQKGQRIGAGEMGLLAMFGYANVHVYRRPQVAILSTGQELLSIEEELTPGKIYNSNSYILLAQLESAGAMPHLLPHIPDDITTLRERLDEALERYDLVITTGGVSVGDHDLLYDYTNNWAGELLFNKVKMRPGSPTTVGFRHGKPLFALSGNPAACYVGFELFVRPTLLRMQGVAEPLPKPILARLTEAYRVRDTFDRYVRAVLTITAEGQAEVRPTKADISSATVSIRDANCLFLSPASEEGMEAGTLVHVFPLREL</sequence>
<dbReference type="InterPro" id="IPR036688">
    <property type="entry name" value="MoeA_C_domain_IV_sf"/>
</dbReference>
<evidence type="ECO:0000256" key="12">
    <source>
        <dbReference type="ARBA" id="ARBA00047317"/>
    </source>
</evidence>
<evidence type="ECO:0000256" key="2">
    <source>
        <dbReference type="ARBA" id="ARBA00002901"/>
    </source>
</evidence>
<dbReference type="CDD" id="cd00887">
    <property type="entry name" value="MoeA"/>
    <property type="match status" value="1"/>
</dbReference>
<dbReference type="InterPro" id="IPR036425">
    <property type="entry name" value="MoaB/Mog-like_dom_sf"/>
</dbReference>
<dbReference type="FunFam" id="2.170.190.11:FF:000001">
    <property type="entry name" value="Molybdopterin molybdenumtransferase"/>
    <property type="match status" value="1"/>
</dbReference>
<dbReference type="Proteomes" id="UP000318102">
    <property type="component" value="Unassembled WGS sequence"/>
</dbReference>
<keyword evidence="10 13" id="KW-0460">Magnesium</keyword>
<proteinExistence type="inferred from homology"/>
<dbReference type="GO" id="GO:0006777">
    <property type="term" value="P:Mo-molybdopterin cofactor biosynthetic process"/>
    <property type="evidence" value="ECO:0007669"/>
    <property type="project" value="UniProtKB-UniRule"/>
</dbReference>
<organism evidence="15 16">
    <name type="scientific">Paenibacillus agilis</name>
    <dbReference type="NCBI Taxonomy" id="3020863"/>
    <lineage>
        <taxon>Bacteria</taxon>
        <taxon>Bacillati</taxon>
        <taxon>Bacillota</taxon>
        <taxon>Bacilli</taxon>
        <taxon>Bacillales</taxon>
        <taxon>Paenibacillaceae</taxon>
        <taxon>Paenibacillus</taxon>
    </lineage>
</organism>
<dbReference type="SUPFAM" id="SSF63867">
    <property type="entry name" value="MoeA C-terminal domain-like"/>
    <property type="match status" value="1"/>
</dbReference>
<dbReference type="InterPro" id="IPR001453">
    <property type="entry name" value="MoaB/Mog_dom"/>
</dbReference>
<comment type="cofactor">
    <cofactor evidence="1 13">
        <name>Mg(2+)</name>
        <dbReference type="ChEBI" id="CHEBI:18420"/>
    </cofactor>
</comment>
<protein>
    <recommendedName>
        <fullName evidence="6 13">Molybdopterin molybdenumtransferase</fullName>
        <ecNumber evidence="5 13">2.10.1.1</ecNumber>
    </recommendedName>
</protein>